<accession>A0AAV4JKX0</accession>
<dbReference type="AlphaFoldDB" id="A0AAV4JKX0"/>
<dbReference type="EMBL" id="BMAT01003262">
    <property type="protein sequence ID" value="GFS22543.1"/>
    <property type="molecule type" value="Genomic_DNA"/>
</dbReference>
<sequence length="142" mass="15822">MDFEAYRCKQGLPKNRAVDWLPKLAHLGAKLTGLQCAVNSVLKKYNGLLRNRSRNPDALRSFLAEEFAKKNDTTSCLYIAIIKFIFIFCGHFTAPTFCFFCGTHTVTSIIAVCSYTATPNSDFSLYTASVTKSTSFSCDIFS</sequence>
<organism evidence="1 2">
    <name type="scientific">Elysia marginata</name>
    <dbReference type="NCBI Taxonomy" id="1093978"/>
    <lineage>
        <taxon>Eukaryota</taxon>
        <taxon>Metazoa</taxon>
        <taxon>Spiralia</taxon>
        <taxon>Lophotrochozoa</taxon>
        <taxon>Mollusca</taxon>
        <taxon>Gastropoda</taxon>
        <taxon>Heterobranchia</taxon>
        <taxon>Euthyneura</taxon>
        <taxon>Panpulmonata</taxon>
        <taxon>Sacoglossa</taxon>
        <taxon>Placobranchoidea</taxon>
        <taxon>Plakobranchidae</taxon>
        <taxon>Elysia</taxon>
    </lineage>
</organism>
<reference evidence="1 2" key="1">
    <citation type="journal article" date="2021" name="Elife">
        <title>Chloroplast acquisition without the gene transfer in kleptoplastic sea slugs, Plakobranchus ocellatus.</title>
        <authorList>
            <person name="Maeda T."/>
            <person name="Takahashi S."/>
            <person name="Yoshida T."/>
            <person name="Shimamura S."/>
            <person name="Takaki Y."/>
            <person name="Nagai Y."/>
            <person name="Toyoda A."/>
            <person name="Suzuki Y."/>
            <person name="Arimoto A."/>
            <person name="Ishii H."/>
            <person name="Satoh N."/>
            <person name="Nishiyama T."/>
            <person name="Hasebe M."/>
            <person name="Maruyama T."/>
            <person name="Minagawa J."/>
            <person name="Obokata J."/>
            <person name="Shigenobu S."/>
        </authorList>
    </citation>
    <scope>NUCLEOTIDE SEQUENCE [LARGE SCALE GENOMIC DNA]</scope>
</reference>
<dbReference type="Proteomes" id="UP000762676">
    <property type="component" value="Unassembled WGS sequence"/>
</dbReference>
<gene>
    <name evidence="1" type="ORF">ElyMa_001618300</name>
</gene>
<keyword evidence="2" id="KW-1185">Reference proteome</keyword>
<comment type="caution">
    <text evidence="1">The sequence shown here is derived from an EMBL/GenBank/DDBJ whole genome shotgun (WGS) entry which is preliminary data.</text>
</comment>
<name>A0AAV4JKX0_9GAST</name>
<proteinExistence type="predicted"/>
<evidence type="ECO:0000313" key="1">
    <source>
        <dbReference type="EMBL" id="GFS22543.1"/>
    </source>
</evidence>
<protein>
    <submittedName>
        <fullName evidence="1">Uncharacterized protein</fullName>
    </submittedName>
</protein>
<evidence type="ECO:0000313" key="2">
    <source>
        <dbReference type="Proteomes" id="UP000762676"/>
    </source>
</evidence>